<comment type="caution">
    <text evidence="15">The sequence shown here is derived from an EMBL/GenBank/DDBJ whole genome shotgun (WGS) entry which is preliminary data.</text>
</comment>
<dbReference type="PANTHER" id="PTHR41523:SF7">
    <property type="entry name" value="HISTIDINE KINASE"/>
    <property type="match status" value="1"/>
</dbReference>
<dbReference type="InterPro" id="IPR036890">
    <property type="entry name" value="HATPase_C_sf"/>
</dbReference>
<dbReference type="PANTHER" id="PTHR41523">
    <property type="entry name" value="TWO-COMPONENT SYSTEM SENSOR PROTEIN"/>
    <property type="match status" value="1"/>
</dbReference>
<keyword evidence="9" id="KW-0067">ATP-binding</keyword>
<evidence type="ECO:0000256" key="6">
    <source>
        <dbReference type="ARBA" id="ARBA00022679"/>
    </source>
</evidence>
<evidence type="ECO:0000256" key="5">
    <source>
        <dbReference type="ARBA" id="ARBA00022606"/>
    </source>
</evidence>
<keyword evidence="4 12" id="KW-0597">Phosphoprotein</keyword>
<keyword evidence="8" id="KW-0418">Kinase</keyword>
<evidence type="ECO:0000256" key="3">
    <source>
        <dbReference type="ARBA" id="ARBA00022543"/>
    </source>
</evidence>
<dbReference type="OrthoDB" id="9760752at2"/>
<reference evidence="15 16" key="1">
    <citation type="submission" date="2019-04" db="EMBL/GenBank/DDBJ databases">
        <title>Sphingomonas psychrotolerans sp. nov., isolated from soil in the Tianshan Mountains, Xinjiang, China.</title>
        <authorList>
            <person name="Luo Y."/>
            <person name="Sheng H."/>
        </authorList>
    </citation>
    <scope>NUCLEOTIDE SEQUENCE [LARGE SCALE GENOMIC DNA]</scope>
    <source>
        <strain evidence="15 16">ZFGT-11</strain>
    </source>
</reference>
<dbReference type="GO" id="GO:0000160">
    <property type="term" value="P:phosphorelay signal transduction system"/>
    <property type="evidence" value="ECO:0007669"/>
    <property type="project" value="InterPro"/>
</dbReference>
<keyword evidence="11" id="KW-0675">Receptor</keyword>
<feature type="domain" description="Phytochrome chromophore attachment site" evidence="13">
    <location>
        <begin position="144"/>
        <end position="301"/>
    </location>
</feature>
<feature type="domain" description="Response regulatory" evidence="14">
    <location>
        <begin position="737"/>
        <end position="848"/>
    </location>
</feature>
<dbReference type="InterPro" id="IPR011006">
    <property type="entry name" value="CheY-like_superfamily"/>
</dbReference>
<dbReference type="RefSeq" id="WP_135965044.1">
    <property type="nucleotide sequence ID" value="NZ_SRXT01000007.1"/>
</dbReference>
<dbReference type="InterPro" id="IPR009219">
    <property type="entry name" value="Bactrphtchr_CheY"/>
</dbReference>
<evidence type="ECO:0000256" key="10">
    <source>
        <dbReference type="ARBA" id="ARBA00022991"/>
    </source>
</evidence>
<dbReference type="InterPro" id="IPR001294">
    <property type="entry name" value="Phytochrome"/>
</dbReference>
<keyword evidence="7" id="KW-0547">Nucleotide-binding</keyword>
<dbReference type="SUPFAM" id="SSF55781">
    <property type="entry name" value="GAF domain-like"/>
    <property type="match status" value="2"/>
</dbReference>
<keyword evidence="6" id="KW-0808">Transferase</keyword>
<dbReference type="InterPro" id="IPR003018">
    <property type="entry name" value="GAF"/>
</dbReference>
<dbReference type="Proteomes" id="UP000306147">
    <property type="component" value="Unassembled WGS sequence"/>
</dbReference>
<dbReference type="InterPro" id="IPR001789">
    <property type="entry name" value="Sig_transdc_resp-reg_receiver"/>
</dbReference>
<dbReference type="Pfam" id="PF07536">
    <property type="entry name" value="HWE_HK"/>
    <property type="match status" value="1"/>
</dbReference>
<dbReference type="InterPro" id="IPR035965">
    <property type="entry name" value="PAS-like_dom_sf"/>
</dbReference>
<dbReference type="GO" id="GO:0005524">
    <property type="term" value="F:ATP binding"/>
    <property type="evidence" value="ECO:0007669"/>
    <property type="project" value="UniProtKB-KW"/>
</dbReference>
<evidence type="ECO:0000256" key="2">
    <source>
        <dbReference type="ARBA" id="ARBA00012438"/>
    </source>
</evidence>
<dbReference type="Gene3D" id="3.40.50.2300">
    <property type="match status" value="1"/>
</dbReference>
<dbReference type="PROSITE" id="PS50046">
    <property type="entry name" value="PHYTOCHROME_2"/>
    <property type="match status" value="1"/>
</dbReference>
<dbReference type="SMART" id="SM00911">
    <property type="entry name" value="HWE_HK"/>
    <property type="match status" value="1"/>
</dbReference>
<evidence type="ECO:0000256" key="1">
    <source>
        <dbReference type="ARBA" id="ARBA00000085"/>
    </source>
</evidence>
<dbReference type="PRINTS" id="PR01033">
    <property type="entry name" value="PHYTOCHROME"/>
</dbReference>
<keyword evidence="5" id="KW-0716">Sensory transduction</keyword>
<dbReference type="InterPro" id="IPR013654">
    <property type="entry name" value="PAS_2"/>
</dbReference>
<sequence length="851" mass="93296">MADSDQFEVDLTNCDREPIHELGAIQPFGFLLALSTDWLVRRASANIDQFLGIDAGELLGGSAIPLFGEHAVHTLRNRLAMLRGPDSVERMFGLTLPNGRRFDFALHMIGDLIIVEGEDSSDEVATDAGSAIRAMMARLDATDDGTSFYREGARQVRALTGFDRVMVYRFDRDGSGEVVAEAARAGIGSFLDLRYPASDIPQQARKLYVRTPFRIIADIDADPVPILPRLDERGAAIDLSLSVLRSVSPIHIEYLRNMGVGASLSISIIVEGQLWGLFACHHYSARRPSFERRSIAELFGQMFALKLESRERRELQAYETRARASSDRLLAAIAGDATLLDNPDWLGAMLRETVPCDGIAIWIDGKCSQSGLTPPPDALPALVRRLNAMAAGRIFATDRIADTLASAEAYGDIAAGMLAIPISRSPRDYVLLFRQERVRTVKWGGDPHKPAQLGPNGARLTPRKSFELWSQEVRGRATPFSASEIRVGEMLRVSMIEVVLRFSDDAQEERRRFSERQELLIAELNHRVRNILSLIRGLVRQSLDPQADTRSTVALLEGRIESLARAHDQITQDNWSAAPLRRLIETEAAAYLGGKSQRLVCDGPAVLLHPNAFSTLALVFHELMTNSAKYGALSDSGTVHVEWQLDDEGDLTIEWRERGGPAVKAPTRQGFGTTIIQRSIPYDLGGKAEVRYALTGLQADFCIPARHVAADDPARVPAAPVSIASDGDVRRDVLAGTALLVEDSLIIAMDAEDILTRLGAARVVTAASIRQAQQEIDRDTFEIAVLDVNLGNETSLSIADALRGKGVPYIFATGYGEQLRLPAEHEGAQVIQKPYTLASLGHALEQALRAR</sequence>
<proteinExistence type="predicted"/>
<dbReference type="SUPFAM" id="SSF55785">
    <property type="entry name" value="PYP-like sensor domain (PAS domain)"/>
    <property type="match status" value="1"/>
</dbReference>
<evidence type="ECO:0000259" key="14">
    <source>
        <dbReference type="PROSITE" id="PS50110"/>
    </source>
</evidence>
<dbReference type="InterPro" id="IPR013515">
    <property type="entry name" value="Phytochrome_cen-reg"/>
</dbReference>
<evidence type="ECO:0000256" key="12">
    <source>
        <dbReference type="PROSITE-ProRule" id="PRU00169"/>
    </source>
</evidence>
<dbReference type="AlphaFoldDB" id="A0A4S1X6R4"/>
<evidence type="ECO:0000256" key="7">
    <source>
        <dbReference type="ARBA" id="ARBA00022741"/>
    </source>
</evidence>
<evidence type="ECO:0000313" key="16">
    <source>
        <dbReference type="Proteomes" id="UP000306147"/>
    </source>
</evidence>
<evidence type="ECO:0000259" key="13">
    <source>
        <dbReference type="PROSITE" id="PS50046"/>
    </source>
</evidence>
<evidence type="ECO:0000256" key="9">
    <source>
        <dbReference type="ARBA" id="ARBA00022840"/>
    </source>
</evidence>
<dbReference type="Gene3D" id="3.30.450.20">
    <property type="entry name" value="PAS domain"/>
    <property type="match status" value="1"/>
</dbReference>
<organism evidence="15 16">
    <name type="scientific">Sphingomonas gei</name>
    <dbReference type="NCBI Taxonomy" id="1395960"/>
    <lineage>
        <taxon>Bacteria</taxon>
        <taxon>Pseudomonadati</taxon>
        <taxon>Pseudomonadota</taxon>
        <taxon>Alphaproteobacteria</taxon>
        <taxon>Sphingomonadales</taxon>
        <taxon>Sphingomonadaceae</taxon>
        <taxon>Sphingomonas</taxon>
    </lineage>
</organism>
<dbReference type="EC" id="2.7.13.3" evidence="2"/>
<keyword evidence="16" id="KW-1185">Reference proteome</keyword>
<gene>
    <name evidence="15" type="ORF">E5A73_16960</name>
</gene>
<evidence type="ECO:0000313" key="15">
    <source>
        <dbReference type="EMBL" id="TGX50116.1"/>
    </source>
</evidence>
<comment type="catalytic activity">
    <reaction evidence="1">
        <text>ATP + protein L-histidine = ADP + protein N-phospho-L-histidine.</text>
        <dbReference type="EC" id="2.7.13.3"/>
    </reaction>
</comment>
<dbReference type="GO" id="GO:0009881">
    <property type="term" value="F:photoreceptor activity"/>
    <property type="evidence" value="ECO:0007669"/>
    <property type="project" value="UniProtKB-KW"/>
</dbReference>
<evidence type="ECO:0000256" key="8">
    <source>
        <dbReference type="ARBA" id="ARBA00022777"/>
    </source>
</evidence>
<dbReference type="Pfam" id="PF01590">
    <property type="entry name" value="GAF"/>
    <property type="match status" value="1"/>
</dbReference>
<dbReference type="SMART" id="SM00065">
    <property type="entry name" value="GAF"/>
    <property type="match status" value="1"/>
</dbReference>
<dbReference type="Gene3D" id="3.30.450.40">
    <property type="match status" value="1"/>
</dbReference>
<dbReference type="PROSITE" id="PS50110">
    <property type="entry name" value="RESPONSE_REGULATORY"/>
    <property type="match status" value="1"/>
</dbReference>
<dbReference type="Gene3D" id="3.30.450.270">
    <property type="match status" value="1"/>
</dbReference>
<dbReference type="Gene3D" id="3.30.565.10">
    <property type="entry name" value="Histidine kinase-like ATPase, C-terminal domain"/>
    <property type="match status" value="1"/>
</dbReference>
<dbReference type="InterPro" id="IPR011102">
    <property type="entry name" value="Sig_transdc_His_kinase_HWE"/>
</dbReference>
<accession>A0A4S1X6R4</accession>
<evidence type="ECO:0000256" key="4">
    <source>
        <dbReference type="ARBA" id="ARBA00022553"/>
    </source>
</evidence>
<name>A0A4S1X6R4_9SPHN</name>
<dbReference type="SUPFAM" id="SSF52172">
    <property type="entry name" value="CheY-like"/>
    <property type="match status" value="1"/>
</dbReference>
<feature type="modified residue" description="4-aspartylphosphate" evidence="12">
    <location>
        <position position="787"/>
    </location>
</feature>
<dbReference type="GO" id="GO:0004673">
    <property type="term" value="F:protein histidine kinase activity"/>
    <property type="evidence" value="ECO:0007669"/>
    <property type="project" value="UniProtKB-EC"/>
</dbReference>
<dbReference type="InterPro" id="IPR016132">
    <property type="entry name" value="Phyto_chromo_attachment"/>
</dbReference>
<dbReference type="GO" id="GO:0006355">
    <property type="term" value="P:regulation of DNA-templated transcription"/>
    <property type="evidence" value="ECO:0007669"/>
    <property type="project" value="InterPro"/>
</dbReference>
<keyword evidence="10" id="KW-0157">Chromophore</keyword>
<dbReference type="Pfam" id="PF08446">
    <property type="entry name" value="PAS_2"/>
    <property type="match status" value="1"/>
</dbReference>
<dbReference type="InterPro" id="IPR029016">
    <property type="entry name" value="GAF-like_dom_sf"/>
</dbReference>
<dbReference type="Pfam" id="PF00072">
    <property type="entry name" value="Response_reg"/>
    <property type="match status" value="1"/>
</dbReference>
<dbReference type="EMBL" id="SRXT01000007">
    <property type="protein sequence ID" value="TGX50116.1"/>
    <property type="molecule type" value="Genomic_DNA"/>
</dbReference>
<dbReference type="Pfam" id="PF00360">
    <property type="entry name" value="PHY"/>
    <property type="match status" value="1"/>
</dbReference>
<dbReference type="InterPro" id="IPR043150">
    <property type="entry name" value="Phytochrome_PHY_sf"/>
</dbReference>
<dbReference type="PIRSF" id="PIRSF036397">
    <property type="entry name" value="Bactrphtchrm_rec"/>
    <property type="match status" value="1"/>
</dbReference>
<evidence type="ECO:0000256" key="11">
    <source>
        <dbReference type="ARBA" id="ARBA00023170"/>
    </source>
</evidence>
<dbReference type="GO" id="GO:0009584">
    <property type="term" value="P:detection of visible light"/>
    <property type="evidence" value="ECO:0007669"/>
    <property type="project" value="InterPro"/>
</dbReference>
<protein>
    <recommendedName>
        <fullName evidence="2">histidine kinase</fullName>
        <ecNumber evidence="2">2.7.13.3</ecNumber>
    </recommendedName>
</protein>
<dbReference type="SMART" id="SM00448">
    <property type="entry name" value="REC"/>
    <property type="match status" value="1"/>
</dbReference>
<keyword evidence="3" id="KW-0600">Photoreceptor protein</keyword>